<dbReference type="Proteomes" id="UP001549164">
    <property type="component" value="Unassembled WGS sequence"/>
</dbReference>
<evidence type="ECO:0000256" key="2">
    <source>
        <dbReference type="ARBA" id="ARBA00022679"/>
    </source>
</evidence>
<evidence type="ECO:0000259" key="10">
    <source>
        <dbReference type="Pfam" id="PF10509"/>
    </source>
</evidence>
<evidence type="ECO:0000256" key="3">
    <source>
        <dbReference type="ARBA" id="ARBA00022741"/>
    </source>
</evidence>
<evidence type="ECO:0000313" key="12">
    <source>
        <dbReference type="Proteomes" id="UP001549164"/>
    </source>
</evidence>
<reference evidence="11 12" key="1">
    <citation type="submission" date="2024-06" db="EMBL/GenBank/DDBJ databases">
        <title>Genomic Encyclopedia of Type Strains, Phase IV (KMG-IV): sequencing the most valuable type-strain genomes for metagenomic binning, comparative biology and taxonomic classification.</title>
        <authorList>
            <person name="Goeker M."/>
        </authorList>
    </citation>
    <scope>NUCLEOTIDE SEQUENCE [LARGE SCALE GENOMIC DNA]</scope>
    <source>
        <strain evidence="11 12">DSM 28102</strain>
    </source>
</reference>
<evidence type="ECO:0000259" key="8">
    <source>
        <dbReference type="Pfam" id="PF00288"/>
    </source>
</evidence>
<dbReference type="InterPro" id="IPR006206">
    <property type="entry name" value="Mevalonate/galactokinase"/>
</dbReference>
<sequence>MRSTDPRQLAAAAFEKHFGGLPETAAFAPGRVNLLGEHTDYNGGFVLPMALERLGVGIAAARGDAPGKVELFSSTFDAVRTRTIDEGRAGDWSDYVLGCLKSACAEEIAASGIRIALATTLPMGAGLSSSAALEVATLKAASELFGRKADPVSVAVEAQAVENGFVGMPCGIMDQFASSVGTPGMALFLNTRTLEYAPAPSIPGYRFVIVGSGVSHQLTEDGYATRVAECRQACNLLEVAMLSDLGVDALGGTPGFPELLHRRVRHIVTENQRVHDGLEALRTADAGVFGRLMLESHISQKDDYEITVAETDAIVETAIALGACGARQTGGGFGGSVLALVADGDLEAWADKLTATLPHTTMIAIV</sequence>
<dbReference type="PIRSF" id="PIRSF000530">
    <property type="entry name" value="Galactokinase"/>
    <property type="match status" value="1"/>
</dbReference>
<keyword evidence="5" id="KW-0067">ATP-binding</keyword>
<keyword evidence="6" id="KW-0119">Carbohydrate metabolism</keyword>
<accession>A0ABV2IB64</accession>
<keyword evidence="2 11" id="KW-0808">Transferase</keyword>
<proteinExistence type="inferred from homology"/>
<dbReference type="Gene3D" id="3.30.70.890">
    <property type="entry name" value="GHMP kinase, C-terminal domain"/>
    <property type="match status" value="1"/>
</dbReference>
<feature type="domain" description="GHMP kinase N-terminal" evidence="8">
    <location>
        <begin position="95"/>
        <end position="181"/>
    </location>
</feature>
<evidence type="ECO:0000259" key="9">
    <source>
        <dbReference type="Pfam" id="PF08544"/>
    </source>
</evidence>
<evidence type="ECO:0000256" key="7">
    <source>
        <dbReference type="NCBIfam" id="TIGR00131"/>
    </source>
</evidence>
<dbReference type="EC" id="2.7.1.6" evidence="7"/>
<dbReference type="InterPro" id="IPR014721">
    <property type="entry name" value="Ribsml_uS5_D2-typ_fold_subgr"/>
</dbReference>
<dbReference type="PROSITE" id="PS00627">
    <property type="entry name" value="GHMP_KINASES_ATP"/>
    <property type="match status" value="1"/>
</dbReference>
<keyword evidence="6" id="KW-0299">Galactose metabolism</keyword>
<dbReference type="GO" id="GO:0004335">
    <property type="term" value="F:galactokinase activity"/>
    <property type="evidence" value="ECO:0007669"/>
    <property type="project" value="UniProtKB-EC"/>
</dbReference>
<dbReference type="InterPro" id="IPR013750">
    <property type="entry name" value="GHMP_kinase_C_dom"/>
</dbReference>
<keyword evidence="12" id="KW-1185">Reference proteome</keyword>
<dbReference type="EMBL" id="JBEPLY010000006">
    <property type="protein sequence ID" value="MET3600161.1"/>
    <property type="molecule type" value="Genomic_DNA"/>
</dbReference>
<feature type="domain" description="Galactokinase N-terminal" evidence="10">
    <location>
        <begin position="13"/>
        <end position="53"/>
    </location>
</feature>
<dbReference type="Gene3D" id="3.30.230.10">
    <property type="match status" value="1"/>
</dbReference>
<name>A0ABV2IB64_9HYPH</name>
<dbReference type="InterPro" id="IPR006203">
    <property type="entry name" value="GHMP_knse_ATP-bd_CS"/>
</dbReference>
<evidence type="ECO:0000256" key="4">
    <source>
        <dbReference type="ARBA" id="ARBA00022777"/>
    </source>
</evidence>
<feature type="domain" description="GHMP kinase C-terminal" evidence="9">
    <location>
        <begin position="278"/>
        <end position="356"/>
    </location>
</feature>
<dbReference type="InterPro" id="IPR006204">
    <property type="entry name" value="GHMP_kinase_N_dom"/>
</dbReference>
<dbReference type="NCBIfam" id="TIGR00131">
    <property type="entry name" value="gal_kin"/>
    <property type="match status" value="1"/>
</dbReference>
<evidence type="ECO:0000313" key="11">
    <source>
        <dbReference type="EMBL" id="MET3600161.1"/>
    </source>
</evidence>
<dbReference type="Pfam" id="PF10509">
    <property type="entry name" value="GalKase_gal_bdg"/>
    <property type="match status" value="1"/>
</dbReference>
<dbReference type="PRINTS" id="PR00959">
    <property type="entry name" value="MEVGALKINASE"/>
</dbReference>
<comment type="similarity">
    <text evidence="1">Belongs to the GHMP kinase family. GalK subfamily.</text>
</comment>
<dbReference type="Pfam" id="PF00288">
    <property type="entry name" value="GHMP_kinases_N"/>
    <property type="match status" value="1"/>
</dbReference>
<dbReference type="PANTHER" id="PTHR10457:SF7">
    <property type="entry name" value="GALACTOKINASE-RELATED"/>
    <property type="match status" value="1"/>
</dbReference>
<dbReference type="InterPro" id="IPR019539">
    <property type="entry name" value="GalKase_N"/>
</dbReference>
<evidence type="ECO:0000256" key="5">
    <source>
        <dbReference type="ARBA" id="ARBA00022840"/>
    </source>
</evidence>
<dbReference type="Pfam" id="PF08544">
    <property type="entry name" value="GHMP_kinases_C"/>
    <property type="match status" value="1"/>
</dbReference>
<keyword evidence="3" id="KW-0547">Nucleotide-binding</keyword>
<evidence type="ECO:0000256" key="1">
    <source>
        <dbReference type="ARBA" id="ARBA00006566"/>
    </source>
</evidence>
<dbReference type="InterPro" id="IPR000705">
    <property type="entry name" value="Galactokinase"/>
</dbReference>
<dbReference type="SUPFAM" id="SSF55060">
    <property type="entry name" value="GHMP Kinase, C-terminal domain"/>
    <property type="match status" value="1"/>
</dbReference>
<dbReference type="SUPFAM" id="SSF54211">
    <property type="entry name" value="Ribosomal protein S5 domain 2-like"/>
    <property type="match status" value="1"/>
</dbReference>
<dbReference type="PRINTS" id="PR00473">
    <property type="entry name" value="GALCTOKINASE"/>
</dbReference>
<protein>
    <recommendedName>
        <fullName evidence="7">Galactokinase</fullName>
        <ecNumber evidence="7">2.7.1.6</ecNumber>
    </recommendedName>
</protein>
<dbReference type="InterPro" id="IPR036554">
    <property type="entry name" value="GHMP_kinase_C_sf"/>
</dbReference>
<keyword evidence="4" id="KW-0418">Kinase</keyword>
<dbReference type="InterPro" id="IPR020568">
    <property type="entry name" value="Ribosomal_Su5_D2-typ_SF"/>
</dbReference>
<organism evidence="11 12">
    <name type="scientific">Martelella mangrovi</name>
    <dbReference type="NCBI Taxonomy" id="1397477"/>
    <lineage>
        <taxon>Bacteria</taxon>
        <taxon>Pseudomonadati</taxon>
        <taxon>Pseudomonadota</taxon>
        <taxon>Alphaproteobacteria</taxon>
        <taxon>Hyphomicrobiales</taxon>
        <taxon>Aurantimonadaceae</taxon>
        <taxon>Martelella</taxon>
    </lineage>
</organism>
<dbReference type="PANTHER" id="PTHR10457">
    <property type="entry name" value="MEVALONATE KINASE/GALACTOKINASE"/>
    <property type="match status" value="1"/>
</dbReference>
<comment type="caution">
    <text evidence="11">The sequence shown here is derived from an EMBL/GenBank/DDBJ whole genome shotgun (WGS) entry which is preliminary data.</text>
</comment>
<dbReference type="RefSeq" id="WP_354434164.1">
    <property type="nucleotide sequence ID" value="NZ_JBEPLY010000006.1"/>
</dbReference>
<evidence type="ECO:0000256" key="6">
    <source>
        <dbReference type="ARBA" id="ARBA00023144"/>
    </source>
</evidence>
<gene>
    <name evidence="11" type="ORF">ABID12_002106</name>
</gene>